<evidence type="ECO:0008006" key="3">
    <source>
        <dbReference type="Google" id="ProtNLM"/>
    </source>
</evidence>
<keyword evidence="2" id="KW-1185">Reference proteome</keyword>
<name>A0A316TA06_9ACTN</name>
<gene>
    <name evidence="1" type="ORF">DJ010_19990</name>
</gene>
<proteinExistence type="predicted"/>
<sequence>MPDQRAFLGPALALLLALSVAGCTGDDGGGGGGAAGAEDVVETVVEARTTGDCDGYEDYFVDGDPVGSCEEGDVDPVVGGGPEVREAEVEGDSATVEVVDHYDCSSWDEDDVEYVDVYSLVEEDGEWLVEDIEFSETTSDDCFT</sequence>
<dbReference type="RefSeq" id="WP_109697091.1">
    <property type="nucleotide sequence ID" value="NZ_QGDD01000011.1"/>
</dbReference>
<dbReference type="AlphaFoldDB" id="A0A316TA06"/>
<dbReference type="SUPFAM" id="SSF54427">
    <property type="entry name" value="NTF2-like"/>
    <property type="match status" value="1"/>
</dbReference>
<dbReference type="Proteomes" id="UP000245507">
    <property type="component" value="Unassembled WGS sequence"/>
</dbReference>
<dbReference type="PROSITE" id="PS51257">
    <property type="entry name" value="PROKAR_LIPOPROTEIN"/>
    <property type="match status" value="1"/>
</dbReference>
<protein>
    <recommendedName>
        <fullName evidence="3">DUF4878 domain-containing protein</fullName>
    </recommendedName>
</protein>
<evidence type="ECO:0000313" key="1">
    <source>
        <dbReference type="EMBL" id="PWN01133.1"/>
    </source>
</evidence>
<dbReference type="EMBL" id="QGDD01000011">
    <property type="protein sequence ID" value="PWN01133.1"/>
    <property type="molecule type" value="Genomic_DNA"/>
</dbReference>
<accession>A0A316TA06</accession>
<organism evidence="1 2">
    <name type="scientific">Nocardioides silvaticus</name>
    <dbReference type="NCBI Taxonomy" id="2201891"/>
    <lineage>
        <taxon>Bacteria</taxon>
        <taxon>Bacillati</taxon>
        <taxon>Actinomycetota</taxon>
        <taxon>Actinomycetes</taxon>
        <taxon>Propionibacteriales</taxon>
        <taxon>Nocardioidaceae</taxon>
        <taxon>Nocardioides</taxon>
    </lineage>
</organism>
<reference evidence="1 2" key="1">
    <citation type="submission" date="2018-05" db="EMBL/GenBank/DDBJ databases">
        <title>Nocardioides silvaticus genome.</title>
        <authorList>
            <person name="Li C."/>
            <person name="Wang G."/>
        </authorList>
    </citation>
    <scope>NUCLEOTIDE SEQUENCE [LARGE SCALE GENOMIC DNA]</scope>
    <source>
        <strain evidence="1 2">CCTCC AB 2018079</strain>
    </source>
</reference>
<dbReference type="InterPro" id="IPR032710">
    <property type="entry name" value="NTF2-like_dom_sf"/>
</dbReference>
<evidence type="ECO:0000313" key="2">
    <source>
        <dbReference type="Proteomes" id="UP000245507"/>
    </source>
</evidence>
<comment type="caution">
    <text evidence="1">The sequence shown here is derived from an EMBL/GenBank/DDBJ whole genome shotgun (WGS) entry which is preliminary data.</text>
</comment>